<organism evidence="1 2">
    <name type="scientific">Austropuccinia psidii MF-1</name>
    <dbReference type="NCBI Taxonomy" id="1389203"/>
    <lineage>
        <taxon>Eukaryota</taxon>
        <taxon>Fungi</taxon>
        <taxon>Dikarya</taxon>
        <taxon>Basidiomycota</taxon>
        <taxon>Pucciniomycotina</taxon>
        <taxon>Pucciniomycetes</taxon>
        <taxon>Pucciniales</taxon>
        <taxon>Sphaerophragmiaceae</taxon>
        <taxon>Austropuccinia</taxon>
    </lineage>
</organism>
<evidence type="ECO:0000313" key="1">
    <source>
        <dbReference type="EMBL" id="MBW0548769.1"/>
    </source>
</evidence>
<sequence length="112" mass="13503">MSQFADKTQKMFAKLQEKNSRFQQLTTLQQIKMQTLLEAYFKLRKASEETNKRLKKVLEKKYHCKRDRECMDQEMNKLLNVCRNMRAQSHGKCFGEYTIPPRRHQTRFPVGE</sequence>
<proteinExistence type="predicted"/>
<name>A0A9Q3IRT9_9BASI</name>
<dbReference type="AlphaFoldDB" id="A0A9Q3IRT9"/>
<comment type="caution">
    <text evidence="1">The sequence shown here is derived from an EMBL/GenBank/DDBJ whole genome shotgun (WGS) entry which is preliminary data.</text>
</comment>
<dbReference type="Proteomes" id="UP000765509">
    <property type="component" value="Unassembled WGS sequence"/>
</dbReference>
<evidence type="ECO:0000313" key="2">
    <source>
        <dbReference type="Proteomes" id="UP000765509"/>
    </source>
</evidence>
<dbReference type="EMBL" id="AVOT02054027">
    <property type="protein sequence ID" value="MBW0548769.1"/>
    <property type="molecule type" value="Genomic_DNA"/>
</dbReference>
<keyword evidence="2" id="KW-1185">Reference proteome</keyword>
<accession>A0A9Q3IRT9</accession>
<reference evidence="1" key="1">
    <citation type="submission" date="2021-03" db="EMBL/GenBank/DDBJ databases">
        <title>Draft genome sequence of rust myrtle Austropuccinia psidii MF-1, a brazilian biotype.</title>
        <authorList>
            <person name="Quecine M.C."/>
            <person name="Pachon D.M.R."/>
            <person name="Bonatelli M.L."/>
            <person name="Correr F.H."/>
            <person name="Franceschini L.M."/>
            <person name="Leite T.F."/>
            <person name="Margarido G.R.A."/>
            <person name="Almeida C.A."/>
            <person name="Ferrarezi J.A."/>
            <person name="Labate C.A."/>
        </authorList>
    </citation>
    <scope>NUCLEOTIDE SEQUENCE</scope>
    <source>
        <strain evidence="1">MF-1</strain>
    </source>
</reference>
<gene>
    <name evidence="1" type="ORF">O181_088484</name>
</gene>
<protein>
    <submittedName>
        <fullName evidence="1">Uncharacterized protein</fullName>
    </submittedName>
</protein>